<dbReference type="Proteomes" id="UP000032304">
    <property type="component" value="Chromosome 7"/>
</dbReference>
<accession>A0A0D2R1U9</accession>
<dbReference type="InterPro" id="IPR006121">
    <property type="entry name" value="HMA_dom"/>
</dbReference>
<evidence type="ECO:0000313" key="10">
    <source>
        <dbReference type="Proteomes" id="UP000032304"/>
    </source>
</evidence>
<evidence type="ECO:0000259" key="7">
    <source>
        <dbReference type="PROSITE" id="PS50846"/>
    </source>
</evidence>
<feature type="compositionally biased region" description="Polar residues" evidence="6">
    <location>
        <begin position="205"/>
        <end position="216"/>
    </location>
</feature>
<name>A0A0D2R1U9_GOSRA</name>
<feature type="compositionally biased region" description="Basic and acidic residues" evidence="6">
    <location>
        <begin position="100"/>
        <end position="120"/>
    </location>
</feature>
<dbReference type="EMBL" id="JABEZZ010000007">
    <property type="protein sequence ID" value="MBA0591111.1"/>
    <property type="molecule type" value="Genomic_DNA"/>
</dbReference>
<feature type="region of interest" description="Disordered" evidence="6">
    <location>
        <begin position="100"/>
        <end position="302"/>
    </location>
</feature>
<keyword evidence="1" id="KW-0488">Methylation</keyword>
<dbReference type="KEGG" id="gra:105761045"/>
<dbReference type="Pfam" id="PF00403">
    <property type="entry name" value="HMA"/>
    <property type="match status" value="1"/>
</dbReference>
<dbReference type="AlphaFoldDB" id="A0A0D2R1U9"/>
<feature type="compositionally biased region" description="Basic and acidic residues" evidence="6">
    <location>
        <begin position="1"/>
        <end position="26"/>
    </location>
</feature>
<reference evidence="8 10" key="1">
    <citation type="journal article" date="2012" name="Nature">
        <title>Repeated polyploidization of Gossypium genomes and the evolution of spinnable cotton fibres.</title>
        <authorList>
            <person name="Paterson A.H."/>
            <person name="Wendel J.F."/>
            <person name="Gundlach H."/>
            <person name="Guo H."/>
            <person name="Jenkins J."/>
            <person name="Jin D."/>
            <person name="Llewellyn D."/>
            <person name="Showmaker K.C."/>
            <person name="Shu S."/>
            <person name="Udall J."/>
            <person name="Yoo M.J."/>
            <person name="Byers R."/>
            <person name="Chen W."/>
            <person name="Doron-Faigenboim A."/>
            <person name="Duke M.V."/>
            <person name="Gong L."/>
            <person name="Grimwood J."/>
            <person name="Grover C."/>
            <person name="Grupp K."/>
            <person name="Hu G."/>
            <person name="Lee T.H."/>
            <person name="Li J."/>
            <person name="Lin L."/>
            <person name="Liu T."/>
            <person name="Marler B.S."/>
            <person name="Page J.T."/>
            <person name="Roberts A.W."/>
            <person name="Romanel E."/>
            <person name="Sanders W.S."/>
            <person name="Szadkowski E."/>
            <person name="Tan X."/>
            <person name="Tang H."/>
            <person name="Xu C."/>
            <person name="Wang J."/>
            <person name="Wang Z."/>
            <person name="Zhang D."/>
            <person name="Zhang L."/>
            <person name="Ashrafi H."/>
            <person name="Bedon F."/>
            <person name="Bowers J.E."/>
            <person name="Brubaker C.L."/>
            <person name="Chee P.W."/>
            <person name="Das S."/>
            <person name="Gingle A.R."/>
            <person name="Haigler C.H."/>
            <person name="Harker D."/>
            <person name="Hoffmann L.V."/>
            <person name="Hovav R."/>
            <person name="Jones D.C."/>
            <person name="Lemke C."/>
            <person name="Mansoor S."/>
            <person name="ur Rahman M."/>
            <person name="Rainville L.N."/>
            <person name="Rambani A."/>
            <person name="Reddy U.K."/>
            <person name="Rong J.K."/>
            <person name="Saranga Y."/>
            <person name="Scheffler B.E."/>
            <person name="Scheffler J.A."/>
            <person name="Stelly D.M."/>
            <person name="Triplett B.A."/>
            <person name="Van Deynze A."/>
            <person name="Vaslin M.F."/>
            <person name="Waghmare V.N."/>
            <person name="Walford S.A."/>
            <person name="Wright R.J."/>
            <person name="Zaki E.A."/>
            <person name="Zhang T."/>
            <person name="Dennis E.S."/>
            <person name="Mayer K.F."/>
            <person name="Peterson D.G."/>
            <person name="Rokhsar D.S."/>
            <person name="Wang X."/>
            <person name="Schmutz J."/>
        </authorList>
    </citation>
    <scope>NUCLEOTIDE SEQUENCE [LARGE SCALE GENOMIC DNA]</scope>
</reference>
<keyword evidence="4" id="KW-0636">Prenylation</keyword>
<evidence type="ECO:0000256" key="3">
    <source>
        <dbReference type="ARBA" id="ARBA00023288"/>
    </source>
</evidence>
<dbReference type="EMBL" id="CM001746">
    <property type="protein sequence ID" value="KJB45303.1"/>
    <property type="molecule type" value="Genomic_DNA"/>
</dbReference>
<evidence type="ECO:0000256" key="1">
    <source>
        <dbReference type="ARBA" id="ARBA00022481"/>
    </source>
</evidence>
<reference evidence="9 11" key="2">
    <citation type="journal article" date="2019" name="Genome Biol. Evol.">
        <title>Insights into the evolution of the New World diploid cottons (Gossypium, subgenus Houzingenia) based on genome sequencing.</title>
        <authorList>
            <person name="Grover C.E."/>
            <person name="Arick M.A. 2nd"/>
            <person name="Thrash A."/>
            <person name="Conover J.L."/>
            <person name="Sanders W.S."/>
            <person name="Peterson D.G."/>
            <person name="Frelichowski J.E."/>
            <person name="Scheffler J.A."/>
            <person name="Scheffler B.E."/>
            <person name="Wendel J.F."/>
        </authorList>
    </citation>
    <scope>NUCLEOTIDE SEQUENCE [LARGE SCALE GENOMIC DNA]</scope>
    <source>
        <strain evidence="9">8</strain>
        <tissue evidence="9">Leaf</tissue>
    </source>
</reference>
<reference evidence="9" key="3">
    <citation type="submission" date="2020-04" db="EMBL/GenBank/DDBJ databases">
        <authorList>
            <person name="Grover C.E."/>
            <person name="Arick M.A. II"/>
            <person name="Thrash A."/>
            <person name="Conover J.L."/>
            <person name="Sanders W.S."/>
            <person name="Peterson D.G."/>
            <person name="Scheffler J.A."/>
            <person name="Scheffler B.E."/>
            <person name="Wendel J.F."/>
        </authorList>
    </citation>
    <scope>NUCLEOTIDE SEQUENCE</scope>
    <source>
        <strain evidence="9">8</strain>
        <tissue evidence="9">Leaf</tissue>
    </source>
</reference>
<dbReference type="Gramene" id="KJB45302">
    <property type="protein sequence ID" value="KJB45302"/>
    <property type="gene ID" value="B456_007G299600"/>
</dbReference>
<sequence length="391" mass="42063">MATTDGKPETKQESKPETKQESKEVEDNQAPPLKYKAWVLKVSIHCEGCKRKVERTLRKIEGVYEAYADLKQQKATVKANLHVNAETLIKKLVKKGRHAELWPEKAESKEKKQGKPKNNDKQGGQANGEEANNGNHGGDKQKETVKNEVKVQQEDGAKSSENGGGSSKNSEGCSNVSKANDQGGGGAACKNGVQVKEPKPEVKQNVISVAGNQSSVAEKKGGGSGAGGNTEGNGNGNAGEKSGNGSGSKKNKKKGQKANADEGGEQHPGDAVPASIGSHFKVHGPHGPVPMPSPANHSPPRQHPMYEYPTYYHAPPVYLTSYNMAYPSSSYTASYYTSPPPYSYAYMHPGHTAERQTSDMDMYSSYPSYSSHQSDSFEMFSDENPNACSIM</sequence>
<proteinExistence type="inferred from homology"/>
<dbReference type="PANTHER" id="PTHR45868">
    <property type="entry name" value="HEAVY METAL-ASSOCIATED ISOPRENYLATED PLANT PROTEIN 33-RELATED"/>
    <property type="match status" value="1"/>
</dbReference>
<evidence type="ECO:0000256" key="5">
    <source>
        <dbReference type="ARBA" id="ARBA00024045"/>
    </source>
</evidence>
<organism evidence="8 10">
    <name type="scientific">Gossypium raimondii</name>
    <name type="common">Peruvian cotton</name>
    <name type="synonym">Gossypium klotzschianum subsp. raimondii</name>
    <dbReference type="NCBI Taxonomy" id="29730"/>
    <lineage>
        <taxon>Eukaryota</taxon>
        <taxon>Viridiplantae</taxon>
        <taxon>Streptophyta</taxon>
        <taxon>Embryophyta</taxon>
        <taxon>Tracheophyta</taxon>
        <taxon>Spermatophyta</taxon>
        <taxon>Magnoliopsida</taxon>
        <taxon>eudicotyledons</taxon>
        <taxon>Gunneridae</taxon>
        <taxon>Pentapetalae</taxon>
        <taxon>rosids</taxon>
        <taxon>malvids</taxon>
        <taxon>Malvales</taxon>
        <taxon>Malvaceae</taxon>
        <taxon>Malvoideae</taxon>
        <taxon>Gossypium</taxon>
    </lineage>
</organism>
<dbReference type="Gene3D" id="3.30.70.100">
    <property type="match status" value="1"/>
</dbReference>
<dbReference type="PROSITE" id="PS50846">
    <property type="entry name" value="HMA_2"/>
    <property type="match status" value="1"/>
</dbReference>
<dbReference type="GO" id="GO:0046872">
    <property type="term" value="F:metal ion binding"/>
    <property type="evidence" value="ECO:0007669"/>
    <property type="project" value="UniProtKB-KW"/>
</dbReference>
<dbReference type="Gramene" id="KJB45303">
    <property type="protein sequence ID" value="KJB45303"/>
    <property type="gene ID" value="B456_007G299600"/>
</dbReference>
<dbReference type="InterPro" id="IPR036163">
    <property type="entry name" value="HMA_dom_sf"/>
</dbReference>
<feature type="domain" description="HMA" evidence="7">
    <location>
        <begin position="35"/>
        <end position="100"/>
    </location>
</feature>
<protein>
    <recommendedName>
        <fullName evidence="7">HMA domain-containing protein</fullName>
    </recommendedName>
</protein>
<evidence type="ECO:0000313" key="11">
    <source>
        <dbReference type="Proteomes" id="UP000593578"/>
    </source>
</evidence>
<evidence type="ECO:0000313" key="9">
    <source>
        <dbReference type="EMBL" id="MBA0591111.1"/>
    </source>
</evidence>
<feature type="compositionally biased region" description="Gly residues" evidence="6">
    <location>
        <begin position="222"/>
        <end position="246"/>
    </location>
</feature>
<keyword evidence="2" id="KW-0479">Metal-binding</keyword>
<dbReference type="PANTHER" id="PTHR45868:SF69">
    <property type="entry name" value="HEAVY METAL-ASSOCIATED ISOPRENYLATED PLANT PROTEIN 35"/>
    <property type="match status" value="1"/>
</dbReference>
<gene>
    <name evidence="8" type="ORF">B456_007G299600</name>
    <name evidence="9" type="ORF">Gorai_019796</name>
</gene>
<comment type="similarity">
    <text evidence="5">Belongs to the HIPP family.</text>
</comment>
<dbReference type="EMBL" id="CM001746">
    <property type="protein sequence ID" value="KJB45302.1"/>
    <property type="molecule type" value="Genomic_DNA"/>
</dbReference>
<feature type="region of interest" description="Disordered" evidence="6">
    <location>
        <begin position="1"/>
        <end position="32"/>
    </location>
</feature>
<feature type="compositionally biased region" description="Basic and acidic residues" evidence="6">
    <location>
        <begin position="137"/>
        <end position="158"/>
    </location>
</feature>
<keyword evidence="3" id="KW-0449">Lipoprotein</keyword>
<evidence type="ECO:0000256" key="6">
    <source>
        <dbReference type="SAM" id="MobiDB-lite"/>
    </source>
</evidence>
<dbReference type="OMA" id="NARVTME"/>
<feature type="compositionally biased region" description="Low complexity" evidence="6">
    <location>
        <begin position="122"/>
        <end position="134"/>
    </location>
</feature>
<dbReference type="OrthoDB" id="689350at2759"/>
<evidence type="ECO:0000313" key="8">
    <source>
        <dbReference type="EMBL" id="KJB45303.1"/>
    </source>
</evidence>
<dbReference type="STRING" id="29730.A0A0D2R1U9"/>
<dbReference type="SUPFAM" id="SSF55008">
    <property type="entry name" value="HMA, heavy metal-associated domain"/>
    <property type="match status" value="1"/>
</dbReference>
<dbReference type="eggNOG" id="KOG1603">
    <property type="taxonomic scope" value="Eukaryota"/>
</dbReference>
<keyword evidence="10" id="KW-1185">Reference proteome</keyword>
<evidence type="ECO:0000256" key="2">
    <source>
        <dbReference type="ARBA" id="ARBA00022723"/>
    </source>
</evidence>
<evidence type="ECO:0000256" key="4">
    <source>
        <dbReference type="ARBA" id="ARBA00023289"/>
    </source>
</evidence>
<dbReference type="Proteomes" id="UP000593578">
    <property type="component" value="Unassembled WGS sequence"/>
</dbReference>
<dbReference type="CDD" id="cd00371">
    <property type="entry name" value="HMA"/>
    <property type="match status" value="1"/>
</dbReference>